<feature type="transmembrane region" description="Helical" evidence="8">
    <location>
        <begin position="300"/>
        <end position="333"/>
    </location>
</feature>
<dbReference type="InterPro" id="IPR002549">
    <property type="entry name" value="AI-2E-like"/>
</dbReference>
<evidence type="ECO:0000256" key="3">
    <source>
        <dbReference type="ARBA" id="ARBA00022448"/>
    </source>
</evidence>
<keyword evidence="10" id="KW-1185">Reference proteome</keyword>
<keyword evidence="4" id="KW-1003">Cell membrane</keyword>
<evidence type="ECO:0000256" key="7">
    <source>
        <dbReference type="ARBA" id="ARBA00023136"/>
    </source>
</evidence>
<dbReference type="AlphaFoldDB" id="A0A845PR48"/>
<evidence type="ECO:0000256" key="6">
    <source>
        <dbReference type="ARBA" id="ARBA00022989"/>
    </source>
</evidence>
<feature type="transmembrane region" description="Helical" evidence="8">
    <location>
        <begin position="63"/>
        <end position="84"/>
    </location>
</feature>
<evidence type="ECO:0000313" key="10">
    <source>
        <dbReference type="Proteomes" id="UP000553459"/>
    </source>
</evidence>
<accession>A0A845PR48</accession>
<gene>
    <name evidence="9" type="ORF">GNY06_02555</name>
</gene>
<dbReference type="EMBL" id="JAAABJ010000249">
    <property type="protein sequence ID" value="NAW50314.1"/>
    <property type="molecule type" value="Genomic_DNA"/>
</dbReference>
<sequence>MKNLLTWPFYLKLASVLISIMILGYLSILGQDLIIPMIMGLLFAILLVPVCDSVERRLGFNRSLTAILVSTLGLLLLAFILYLIGTQVPNFSDNSLVLQKQLSAAFHDIQEWVAKTFGIQKHKQLNYLSEAATKSLSTGTLIIEKALKSITYILMLIGFTFLFTLFILIYRRHLVGFIIMSFDKKHKGAVIEVVKSIQNMVKKYLIGLIIQMVLVSILSFIVYAIVGIKYNLLLGVLTGILNVLPYLGILTATIIGVLVTIATSSAANVIWILLGLVIVHAIDGNIIMPKIVGSQVKLNSLVVVIGLIIGQSAWGGMGMLLTIPIMGIAKIIFDRVESLMPWGFLMGDEDYEGVEETASLLPFEEDK</sequence>
<comment type="similarity">
    <text evidence="2">Belongs to the autoinducer-2 exporter (AI-2E) (TC 2.A.86) family.</text>
</comment>
<protein>
    <submittedName>
        <fullName evidence="9">AI-2E family transporter</fullName>
    </submittedName>
</protein>
<keyword evidence="3" id="KW-0813">Transport</keyword>
<feature type="transmembrane region" description="Helical" evidence="8">
    <location>
        <begin position="150"/>
        <end position="170"/>
    </location>
</feature>
<keyword evidence="5 8" id="KW-0812">Transmembrane</keyword>
<feature type="transmembrane region" description="Helical" evidence="8">
    <location>
        <begin position="204"/>
        <end position="226"/>
    </location>
</feature>
<organism evidence="9 10">
    <name type="scientific">Elizabethkingia argenteiflava</name>
    <dbReference type="NCBI Taxonomy" id="2681556"/>
    <lineage>
        <taxon>Bacteria</taxon>
        <taxon>Pseudomonadati</taxon>
        <taxon>Bacteroidota</taxon>
        <taxon>Flavobacteriia</taxon>
        <taxon>Flavobacteriales</taxon>
        <taxon>Weeksellaceae</taxon>
        <taxon>Elizabethkingia</taxon>
    </lineage>
</organism>
<feature type="transmembrane region" description="Helical" evidence="8">
    <location>
        <begin position="9"/>
        <end position="28"/>
    </location>
</feature>
<evidence type="ECO:0000313" key="9">
    <source>
        <dbReference type="EMBL" id="NAW50314.1"/>
    </source>
</evidence>
<dbReference type="GO" id="GO:0005886">
    <property type="term" value="C:plasma membrane"/>
    <property type="evidence" value="ECO:0007669"/>
    <property type="project" value="UniProtKB-SubCell"/>
</dbReference>
<reference evidence="9 10" key="1">
    <citation type="submission" date="2019-11" db="EMBL/GenBank/DDBJ databases">
        <title>Characterization of Elizabethkingia argenteiflava sp. nov., isolated from inner surface of Soybean Pods.</title>
        <authorList>
            <person name="Mo S."/>
        </authorList>
    </citation>
    <scope>NUCLEOTIDE SEQUENCE [LARGE SCALE GENOMIC DNA]</scope>
    <source>
        <strain evidence="9 10">YB22</strain>
    </source>
</reference>
<keyword evidence="7 8" id="KW-0472">Membrane</keyword>
<feature type="transmembrane region" description="Helical" evidence="8">
    <location>
        <begin position="232"/>
        <end position="262"/>
    </location>
</feature>
<evidence type="ECO:0000256" key="5">
    <source>
        <dbReference type="ARBA" id="ARBA00022692"/>
    </source>
</evidence>
<dbReference type="RefSeq" id="WP_166518669.1">
    <property type="nucleotide sequence ID" value="NZ_JAAABJ010000249.1"/>
</dbReference>
<keyword evidence="6 8" id="KW-1133">Transmembrane helix</keyword>
<feature type="transmembrane region" description="Helical" evidence="8">
    <location>
        <begin position="269"/>
        <end position="288"/>
    </location>
</feature>
<name>A0A845PR48_9FLAO</name>
<feature type="transmembrane region" description="Helical" evidence="8">
    <location>
        <begin position="34"/>
        <end position="51"/>
    </location>
</feature>
<dbReference type="GO" id="GO:0055085">
    <property type="term" value="P:transmembrane transport"/>
    <property type="evidence" value="ECO:0007669"/>
    <property type="project" value="TreeGrafter"/>
</dbReference>
<proteinExistence type="inferred from homology"/>
<evidence type="ECO:0000256" key="1">
    <source>
        <dbReference type="ARBA" id="ARBA00004651"/>
    </source>
</evidence>
<comment type="caution">
    <text evidence="9">The sequence shown here is derived from an EMBL/GenBank/DDBJ whole genome shotgun (WGS) entry which is preliminary data.</text>
</comment>
<dbReference type="PANTHER" id="PTHR21716:SF53">
    <property type="entry name" value="PERMEASE PERM-RELATED"/>
    <property type="match status" value="1"/>
</dbReference>
<evidence type="ECO:0000256" key="2">
    <source>
        <dbReference type="ARBA" id="ARBA00009773"/>
    </source>
</evidence>
<evidence type="ECO:0000256" key="8">
    <source>
        <dbReference type="SAM" id="Phobius"/>
    </source>
</evidence>
<dbReference type="Proteomes" id="UP000553459">
    <property type="component" value="Unassembled WGS sequence"/>
</dbReference>
<comment type="subcellular location">
    <subcellularLocation>
        <location evidence="1">Cell membrane</location>
        <topology evidence="1">Multi-pass membrane protein</topology>
    </subcellularLocation>
</comment>
<dbReference type="PANTHER" id="PTHR21716">
    <property type="entry name" value="TRANSMEMBRANE PROTEIN"/>
    <property type="match status" value="1"/>
</dbReference>
<evidence type="ECO:0000256" key="4">
    <source>
        <dbReference type="ARBA" id="ARBA00022475"/>
    </source>
</evidence>
<dbReference type="Pfam" id="PF01594">
    <property type="entry name" value="AI-2E_transport"/>
    <property type="match status" value="1"/>
</dbReference>